<evidence type="ECO:0000313" key="3">
    <source>
        <dbReference type="Proteomes" id="UP000246991"/>
    </source>
</evidence>
<protein>
    <submittedName>
        <fullName evidence="2">Uncharacterized protein</fullName>
    </submittedName>
</protein>
<reference evidence="2 3" key="1">
    <citation type="submission" date="2018-03" db="EMBL/GenBank/DDBJ databases">
        <title>Genomes of Pezizomycetes fungi and the evolution of truffles.</title>
        <authorList>
            <person name="Murat C."/>
            <person name="Payen T."/>
            <person name="Noel B."/>
            <person name="Kuo A."/>
            <person name="Martin F.M."/>
        </authorList>
    </citation>
    <scope>NUCLEOTIDE SEQUENCE [LARGE SCALE GENOMIC DNA]</scope>
    <source>
        <strain evidence="2">091103-1</strain>
    </source>
</reference>
<evidence type="ECO:0000256" key="1">
    <source>
        <dbReference type="SAM" id="MobiDB-lite"/>
    </source>
</evidence>
<feature type="region of interest" description="Disordered" evidence="1">
    <location>
        <begin position="223"/>
        <end position="245"/>
    </location>
</feature>
<gene>
    <name evidence="2" type="ORF">C7212DRAFT_347917</name>
</gene>
<feature type="region of interest" description="Disordered" evidence="1">
    <location>
        <begin position="1"/>
        <end position="46"/>
    </location>
</feature>
<feature type="compositionally biased region" description="Basic residues" evidence="1">
    <location>
        <begin position="384"/>
        <end position="400"/>
    </location>
</feature>
<organism evidence="2 3">
    <name type="scientific">Tuber magnatum</name>
    <name type="common">white Piedmont truffle</name>
    <dbReference type="NCBI Taxonomy" id="42249"/>
    <lineage>
        <taxon>Eukaryota</taxon>
        <taxon>Fungi</taxon>
        <taxon>Dikarya</taxon>
        <taxon>Ascomycota</taxon>
        <taxon>Pezizomycotina</taxon>
        <taxon>Pezizomycetes</taxon>
        <taxon>Pezizales</taxon>
        <taxon>Tuberaceae</taxon>
        <taxon>Tuber</taxon>
    </lineage>
</organism>
<comment type="caution">
    <text evidence="2">The sequence shown here is derived from an EMBL/GenBank/DDBJ whole genome shotgun (WGS) entry which is preliminary data.</text>
</comment>
<dbReference type="OrthoDB" id="5412028at2759"/>
<feature type="region of interest" description="Disordered" evidence="1">
    <location>
        <begin position="322"/>
        <end position="400"/>
    </location>
</feature>
<sequence length="400" mass="44434">MSTNPRFIKHWQRKAKENNSAPTKPVPGGFSPFFDNSNTGQSPIRGVTIPPCTSHVVLSEGGKEPKEAIDKYDVPYDEDFNAWFTKWEAQEAQRVIDGALTKYNEHGQEIDKDLEAYLSRVQEEIFRGLGENNSEGVLILTDREEIELVERKPGCFPPPLLMPDLTDEAPEDIKYTVQAEQQRFGASMQGIVITAAVYQDLYSKIEKEKIGIEVKKATTEVVSGKDTSPRAPRTGDNNTAAKAPSDIASTFSTNQCASKPPGWHELIPPLPTSRTQNCGQSRQSDKSLIANTNGEESNALSESETPRAIGYCRGIEAYIQTDTPYNRGPVTNSRSPPNTISPKRKRAFGNNPTKNFQGNRRRGISRDSYVQTESDNHQGNGGHAGHRERKKGRKHRGRGH</sequence>
<accession>A0A317SFJ6</accession>
<dbReference type="EMBL" id="PYWC01000102">
    <property type="protein sequence ID" value="PWW72547.1"/>
    <property type="molecule type" value="Genomic_DNA"/>
</dbReference>
<name>A0A317SFJ6_9PEZI</name>
<dbReference type="AlphaFoldDB" id="A0A317SFJ6"/>
<feature type="compositionally biased region" description="Polar residues" evidence="1">
    <location>
        <begin position="322"/>
        <end position="341"/>
    </location>
</feature>
<dbReference type="Proteomes" id="UP000246991">
    <property type="component" value="Unassembled WGS sequence"/>
</dbReference>
<proteinExistence type="predicted"/>
<evidence type="ECO:0000313" key="2">
    <source>
        <dbReference type="EMBL" id="PWW72547.1"/>
    </source>
</evidence>
<keyword evidence="3" id="KW-1185">Reference proteome</keyword>